<dbReference type="GO" id="GO:0004672">
    <property type="term" value="F:protein kinase activity"/>
    <property type="evidence" value="ECO:0007669"/>
    <property type="project" value="TreeGrafter"/>
</dbReference>
<dbReference type="AlphaFoldDB" id="A0A8T3DL14"/>
<dbReference type="InterPro" id="IPR015661">
    <property type="entry name" value="Bub1/Mad3"/>
</dbReference>
<evidence type="ECO:0000313" key="5">
    <source>
        <dbReference type="Proteomes" id="UP000829720"/>
    </source>
</evidence>
<dbReference type="InterPro" id="IPR013212">
    <property type="entry name" value="Mad3/Bub1_I"/>
</dbReference>
<feature type="region of interest" description="Disordered" evidence="2">
    <location>
        <begin position="541"/>
        <end position="574"/>
    </location>
</feature>
<feature type="compositionally biased region" description="Basic and acidic residues" evidence="2">
    <location>
        <begin position="550"/>
        <end position="562"/>
    </location>
</feature>
<feature type="compositionally biased region" description="Polar residues" evidence="2">
    <location>
        <begin position="666"/>
        <end position="675"/>
    </location>
</feature>
<organism evidence="4 5">
    <name type="scientific">Albula goreensis</name>
    <dbReference type="NCBI Taxonomy" id="1534307"/>
    <lineage>
        <taxon>Eukaryota</taxon>
        <taxon>Metazoa</taxon>
        <taxon>Chordata</taxon>
        <taxon>Craniata</taxon>
        <taxon>Vertebrata</taxon>
        <taxon>Euteleostomi</taxon>
        <taxon>Actinopterygii</taxon>
        <taxon>Neopterygii</taxon>
        <taxon>Teleostei</taxon>
        <taxon>Albuliformes</taxon>
        <taxon>Albulidae</taxon>
        <taxon>Albula</taxon>
    </lineage>
</organism>
<feature type="compositionally biased region" description="Polar residues" evidence="2">
    <location>
        <begin position="565"/>
        <end position="574"/>
    </location>
</feature>
<feature type="domain" description="BUB1 N-terminal" evidence="3">
    <location>
        <begin position="23"/>
        <end position="194"/>
    </location>
</feature>
<accession>A0A8T3DL14</accession>
<dbReference type="SUPFAM" id="SSF56112">
    <property type="entry name" value="Protein kinase-like (PK-like)"/>
    <property type="match status" value="1"/>
</dbReference>
<dbReference type="PANTHER" id="PTHR14030:SF25">
    <property type="entry name" value="MITOTIC CHECKPOINT SERINE_THREONINE-PROTEIN KINASE BUB1 BETA"/>
    <property type="match status" value="1"/>
</dbReference>
<dbReference type="InterPro" id="IPR011009">
    <property type="entry name" value="Kinase-like_dom_sf"/>
</dbReference>
<dbReference type="Gene3D" id="1.10.510.10">
    <property type="entry name" value="Transferase(Phosphotransferase) domain 1"/>
    <property type="match status" value="1"/>
</dbReference>
<dbReference type="GO" id="GO:0007094">
    <property type="term" value="P:mitotic spindle assembly checkpoint signaling"/>
    <property type="evidence" value="ECO:0007669"/>
    <property type="project" value="InterPro"/>
</dbReference>
<sequence length="1005" mass="111778">MAEEGGVNWECQGNNRPMRQGLLTSSIHPATPRHKGSAHSAHQEQRQYLTWTLQIFPQGGKESNLCVLLERAVMQLVDEKKYHNDARYVHLWIKLAENSTDPLDVYSYMHAEKIGDRSAVFYIAWSEELEKRGDSEKVDAIYQDGIKCKAEPIDSLLRAYKNFQVRTSHQVMSATGDKGKEKQSSEELSPQETSLTDRKLRGKKGDTPCPLNKKLGHRQSLSLQLPAAALDFQTNLLATFNENQSEIPNADLFGSKSGSWKVRPSSRANESDRIPEQQTSVKKLPQSPADRSSGDSFPRKLDPPLVDEVDQPPATSGRVYANEGATCEGNRGTDAAFSPPKRRPEATPPVGARPREQSMYLKEPLQLNGATELCFEEVRAWRYQQRATLELAEKEAKLKREKEELKLQIEEKERLLQRYINQTTTQCTPGPAPAVPSVVIAVPSVHDGSSSTSPLHYPGFPDQDKDIGSDDVFLSPLPKEVFNFGPFLSASDGGALKIQEDRCASKFSPFTIFDESSTCEPSRAVAPVPVRHKVTRKALAVIRKPTGDGSPKEPVPENHAVGRTESPNDPTLVSSNQSEMLFQSPEGTGDFASLAQLASTPLRPGTSEGTGLALPKSPCDLPTDTPKDESAKPTTTPRQKKLSPIQEATLEDGCSTSSSSSSVGSLATQNNSYPTSELEPAQCDSNPMSETEMVDPCSARMRRQLLGEVDLSSYPGFHRKEGNLPSINEYDVLSLDDEIFIIKCKINSGENHTFCLETSKMMTIKVDFQSIPWDFYVACQLRKRLTSDSSRRHCDHTSCFLYDDGYITVTRGSCAGTLQELLDRSELPRNIAAFLVMELLELVEQMHACHLVHGDLRPHTLMLFHWDEFERATKVLRALDSSCCVDLDLQPEVTSCRGLPASRAYLRQGILSPSSSPYQVDLIGIAETVHVMLKKQEMRLVEEDSEWKPAENWESSSGDGVAWQRFFRKILNPGTRSSVAVLSELRRDLETHFKLELNSLSAFFT</sequence>
<feature type="compositionally biased region" description="Low complexity" evidence="2">
    <location>
        <begin position="655"/>
        <end position="665"/>
    </location>
</feature>
<name>A0A8T3DL14_9TELE</name>
<proteinExistence type="predicted"/>
<evidence type="ECO:0000256" key="1">
    <source>
        <dbReference type="SAM" id="Coils"/>
    </source>
</evidence>
<feature type="region of interest" description="Disordered" evidence="2">
    <location>
        <begin position="600"/>
        <end position="692"/>
    </location>
</feature>
<keyword evidence="5" id="KW-1185">Reference proteome</keyword>
<dbReference type="PANTHER" id="PTHR14030">
    <property type="entry name" value="MITOTIC CHECKPOINT SERINE/THREONINE-PROTEIN KINASE BUB1"/>
    <property type="match status" value="1"/>
</dbReference>
<feature type="region of interest" description="Disordered" evidence="2">
    <location>
        <begin position="248"/>
        <end position="353"/>
    </location>
</feature>
<keyword evidence="1" id="KW-0175">Coiled coil</keyword>
<gene>
    <name evidence="4" type="ORF">AGOR_G00088280</name>
</gene>
<feature type="region of interest" description="Disordered" evidence="2">
    <location>
        <begin position="171"/>
        <end position="215"/>
    </location>
</feature>
<evidence type="ECO:0000313" key="4">
    <source>
        <dbReference type="EMBL" id="KAI1897923.1"/>
    </source>
</evidence>
<evidence type="ECO:0000256" key="2">
    <source>
        <dbReference type="SAM" id="MobiDB-lite"/>
    </source>
</evidence>
<feature type="coiled-coil region" evidence="1">
    <location>
        <begin position="384"/>
        <end position="422"/>
    </location>
</feature>
<reference evidence="4" key="1">
    <citation type="submission" date="2021-01" db="EMBL/GenBank/DDBJ databases">
        <authorList>
            <person name="Zahm M."/>
            <person name="Roques C."/>
            <person name="Cabau C."/>
            <person name="Klopp C."/>
            <person name="Donnadieu C."/>
            <person name="Jouanno E."/>
            <person name="Lampietro C."/>
            <person name="Louis A."/>
            <person name="Herpin A."/>
            <person name="Echchiki A."/>
            <person name="Berthelot C."/>
            <person name="Parey E."/>
            <person name="Roest-Crollius H."/>
            <person name="Braasch I."/>
            <person name="Postlethwait J."/>
            <person name="Bobe J."/>
            <person name="Montfort J."/>
            <person name="Bouchez O."/>
            <person name="Begum T."/>
            <person name="Mejri S."/>
            <person name="Adams A."/>
            <person name="Chen W.-J."/>
            <person name="Guiguen Y."/>
        </authorList>
    </citation>
    <scope>NUCLEOTIDE SEQUENCE</scope>
    <source>
        <tissue evidence="4">Blood</tissue>
    </source>
</reference>
<dbReference type="PROSITE" id="PS51489">
    <property type="entry name" value="BUB1_N"/>
    <property type="match status" value="1"/>
</dbReference>
<dbReference type="Gene3D" id="1.25.40.430">
    <property type="match status" value="1"/>
</dbReference>
<feature type="compositionally biased region" description="Basic and acidic residues" evidence="2">
    <location>
        <begin position="195"/>
        <end position="206"/>
    </location>
</feature>
<dbReference type="Proteomes" id="UP000829720">
    <property type="component" value="Unassembled WGS sequence"/>
</dbReference>
<dbReference type="GO" id="GO:0005634">
    <property type="term" value="C:nucleus"/>
    <property type="evidence" value="ECO:0007669"/>
    <property type="project" value="TreeGrafter"/>
</dbReference>
<dbReference type="GO" id="GO:0051754">
    <property type="term" value="P:meiotic sister chromatid cohesion, centromeric"/>
    <property type="evidence" value="ECO:0007669"/>
    <property type="project" value="TreeGrafter"/>
</dbReference>
<dbReference type="EMBL" id="JAERUA010000007">
    <property type="protein sequence ID" value="KAI1897923.1"/>
    <property type="molecule type" value="Genomic_DNA"/>
</dbReference>
<dbReference type="Pfam" id="PF08311">
    <property type="entry name" value="Mad3_BUB1_I"/>
    <property type="match status" value="1"/>
</dbReference>
<evidence type="ECO:0000259" key="3">
    <source>
        <dbReference type="PROSITE" id="PS51489"/>
    </source>
</evidence>
<dbReference type="SMART" id="SM00777">
    <property type="entry name" value="Mad3_BUB1_I"/>
    <property type="match status" value="1"/>
</dbReference>
<dbReference type="OrthoDB" id="248495at2759"/>
<comment type="caution">
    <text evidence="4">The sequence shown here is derived from an EMBL/GenBank/DDBJ whole genome shotgun (WGS) entry which is preliminary data.</text>
</comment>
<dbReference type="GO" id="GO:0000776">
    <property type="term" value="C:kinetochore"/>
    <property type="evidence" value="ECO:0007669"/>
    <property type="project" value="UniProtKB-ARBA"/>
</dbReference>
<protein>
    <recommendedName>
        <fullName evidence="3">BUB1 N-terminal domain-containing protein</fullName>
    </recommendedName>
</protein>